<organism evidence="2 3">
    <name type="scientific">Lolium multiflorum</name>
    <name type="common">Italian ryegrass</name>
    <name type="synonym">Lolium perenne subsp. multiflorum</name>
    <dbReference type="NCBI Taxonomy" id="4521"/>
    <lineage>
        <taxon>Eukaryota</taxon>
        <taxon>Viridiplantae</taxon>
        <taxon>Streptophyta</taxon>
        <taxon>Embryophyta</taxon>
        <taxon>Tracheophyta</taxon>
        <taxon>Spermatophyta</taxon>
        <taxon>Magnoliopsida</taxon>
        <taxon>Liliopsida</taxon>
        <taxon>Poales</taxon>
        <taxon>Poaceae</taxon>
        <taxon>BOP clade</taxon>
        <taxon>Pooideae</taxon>
        <taxon>Poodae</taxon>
        <taxon>Poeae</taxon>
        <taxon>Poeae Chloroplast Group 2 (Poeae type)</taxon>
        <taxon>Loliodinae</taxon>
        <taxon>Loliinae</taxon>
        <taxon>Lolium</taxon>
    </lineage>
</organism>
<sequence length="167" mass="18434">MEEVQGVLKDPGVEVVQEQDGVHGDVDGVQGEVEIVDDDVEVTQGQVQELEDEFERVHTNIQDVFQRVDRATNVGATEARISATPRYIRTTNLAQDVDSSGFIRTYSNPSSTCEVCIHPSLCLKCGVRDCATTVAINKEGVCIRCRRSPSIYLENEKKAHDVPDSQV</sequence>
<comment type="caution">
    <text evidence="2">The sequence shown here is derived from an EMBL/GenBank/DDBJ whole genome shotgun (WGS) entry which is preliminary data.</text>
</comment>
<gene>
    <name evidence="2" type="ORF">QYE76_035259</name>
</gene>
<dbReference type="Proteomes" id="UP001231189">
    <property type="component" value="Unassembled WGS sequence"/>
</dbReference>
<keyword evidence="3" id="KW-1185">Reference proteome</keyword>
<proteinExistence type="predicted"/>
<feature type="coiled-coil region" evidence="1">
    <location>
        <begin position="33"/>
        <end position="67"/>
    </location>
</feature>
<accession>A0AAD8VNA2</accession>
<keyword evidence="1" id="KW-0175">Coiled coil</keyword>
<evidence type="ECO:0000256" key="1">
    <source>
        <dbReference type="SAM" id="Coils"/>
    </source>
</evidence>
<dbReference type="AlphaFoldDB" id="A0AAD8VNA2"/>
<protein>
    <submittedName>
        <fullName evidence="2">Uncharacterized protein</fullName>
    </submittedName>
</protein>
<name>A0AAD8VNA2_LOLMU</name>
<evidence type="ECO:0000313" key="2">
    <source>
        <dbReference type="EMBL" id="KAK1611586.1"/>
    </source>
</evidence>
<reference evidence="2" key="1">
    <citation type="submission" date="2023-07" db="EMBL/GenBank/DDBJ databases">
        <title>A chromosome-level genome assembly of Lolium multiflorum.</title>
        <authorList>
            <person name="Chen Y."/>
            <person name="Copetti D."/>
            <person name="Kolliker R."/>
            <person name="Studer B."/>
        </authorList>
    </citation>
    <scope>NUCLEOTIDE SEQUENCE</scope>
    <source>
        <strain evidence="2">02402/16</strain>
        <tissue evidence="2">Leaf</tissue>
    </source>
</reference>
<dbReference type="EMBL" id="JAUUTY010000007">
    <property type="protein sequence ID" value="KAK1611586.1"/>
    <property type="molecule type" value="Genomic_DNA"/>
</dbReference>
<evidence type="ECO:0000313" key="3">
    <source>
        <dbReference type="Proteomes" id="UP001231189"/>
    </source>
</evidence>